<feature type="transmembrane region" description="Helical" evidence="7">
    <location>
        <begin position="74"/>
        <end position="95"/>
    </location>
</feature>
<dbReference type="InterPro" id="IPR010432">
    <property type="entry name" value="RDD"/>
</dbReference>
<dbReference type="AlphaFoldDB" id="A0A841PH85"/>
<evidence type="ECO:0000313" key="9">
    <source>
        <dbReference type="EMBL" id="MBB6448150.1"/>
    </source>
</evidence>
<evidence type="ECO:0000256" key="2">
    <source>
        <dbReference type="ARBA" id="ARBA00022475"/>
    </source>
</evidence>
<reference evidence="9 10" key="1">
    <citation type="submission" date="2020-08" db="EMBL/GenBank/DDBJ databases">
        <title>Genomic Encyclopedia of Type Strains, Phase IV (KMG-IV): sequencing the most valuable type-strain genomes for metagenomic binning, comparative biology and taxonomic classification.</title>
        <authorList>
            <person name="Goeker M."/>
        </authorList>
    </citation>
    <scope>NUCLEOTIDE SEQUENCE [LARGE SCALE GENOMIC DNA]</scope>
    <source>
        <strain evidence="9 10">DSM 21769</strain>
    </source>
</reference>
<organism evidence="9 10">
    <name type="scientific">Geomicrobium halophilum</name>
    <dbReference type="NCBI Taxonomy" id="549000"/>
    <lineage>
        <taxon>Bacteria</taxon>
        <taxon>Bacillati</taxon>
        <taxon>Bacillota</taxon>
        <taxon>Bacilli</taxon>
        <taxon>Bacillales</taxon>
        <taxon>Geomicrobium</taxon>
    </lineage>
</organism>
<name>A0A841PH85_9BACL</name>
<accession>A0A841PH85</accession>
<comment type="subcellular location">
    <subcellularLocation>
        <location evidence="1">Cell membrane</location>
        <topology evidence="1">Multi-pass membrane protein</topology>
    </subcellularLocation>
</comment>
<evidence type="ECO:0000313" key="10">
    <source>
        <dbReference type="Proteomes" id="UP000568839"/>
    </source>
</evidence>
<sequence>MDISYDEEEELTRRRLDQEDEKPKKESSNTVEISMYAGFWMRLWAYAVDWILVVALNALLISPIFMFLDASPELFGIITIHSILTSVVAYVYFAIMTKLTGQTLGKMIFGIRVLRADGYQLTWGDTFFREVAGRILHRTLVITNVMYIVVGVHPQKAGVHDLLADTRVILDRRKKSVMEGE</sequence>
<keyword evidence="5 7" id="KW-0472">Membrane</keyword>
<keyword evidence="2" id="KW-1003">Cell membrane</keyword>
<protein>
    <submittedName>
        <fullName evidence="9">Putative RDD family membrane protein YckC</fullName>
    </submittedName>
</protein>
<dbReference type="Pfam" id="PF06271">
    <property type="entry name" value="RDD"/>
    <property type="match status" value="1"/>
</dbReference>
<dbReference type="EMBL" id="JACHHJ010000001">
    <property type="protein sequence ID" value="MBB6448150.1"/>
    <property type="molecule type" value="Genomic_DNA"/>
</dbReference>
<dbReference type="GO" id="GO:0005886">
    <property type="term" value="C:plasma membrane"/>
    <property type="evidence" value="ECO:0007669"/>
    <property type="project" value="UniProtKB-SubCell"/>
</dbReference>
<evidence type="ECO:0000256" key="3">
    <source>
        <dbReference type="ARBA" id="ARBA00022692"/>
    </source>
</evidence>
<feature type="compositionally biased region" description="Acidic residues" evidence="6">
    <location>
        <begin position="1"/>
        <end position="10"/>
    </location>
</feature>
<keyword evidence="10" id="KW-1185">Reference proteome</keyword>
<feature type="transmembrane region" description="Helical" evidence="7">
    <location>
        <begin position="43"/>
        <end position="68"/>
    </location>
</feature>
<evidence type="ECO:0000256" key="4">
    <source>
        <dbReference type="ARBA" id="ARBA00022989"/>
    </source>
</evidence>
<gene>
    <name evidence="9" type="ORF">HNR44_000099</name>
</gene>
<feature type="region of interest" description="Disordered" evidence="6">
    <location>
        <begin position="1"/>
        <end position="25"/>
    </location>
</feature>
<evidence type="ECO:0000256" key="1">
    <source>
        <dbReference type="ARBA" id="ARBA00004651"/>
    </source>
</evidence>
<dbReference type="RefSeq" id="WP_246406881.1">
    <property type="nucleotide sequence ID" value="NZ_JACHHJ010000001.1"/>
</dbReference>
<dbReference type="Proteomes" id="UP000568839">
    <property type="component" value="Unassembled WGS sequence"/>
</dbReference>
<feature type="compositionally biased region" description="Basic and acidic residues" evidence="6">
    <location>
        <begin position="11"/>
        <end position="25"/>
    </location>
</feature>
<evidence type="ECO:0000256" key="5">
    <source>
        <dbReference type="ARBA" id="ARBA00023136"/>
    </source>
</evidence>
<proteinExistence type="predicted"/>
<keyword evidence="4 7" id="KW-1133">Transmembrane helix</keyword>
<comment type="caution">
    <text evidence="9">The sequence shown here is derived from an EMBL/GenBank/DDBJ whole genome shotgun (WGS) entry which is preliminary data.</text>
</comment>
<evidence type="ECO:0000256" key="6">
    <source>
        <dbReference type="SAM" id="MobiDB-lite"/>
    </source>
</evidence>
<dbReference type="PANTHER" id="PTHR36115:SF9">
    <property type="entry name" value="LMO1584 PROTEIN"/>
    <property type="match status" value="1"/>
</dbReference>
<keyword evidence="3 7" id="KW-0812">Transmembrane</keyword>
<dbReference type="InterPro" id="IPR051791">
    <property type="entry name" value="Pra-immunoreactive"/>
</dbReference>
<evidence type="ECO:0000259" key="8">
    <source>
        <dbReference type="Pfam" id="PF06271"/>
    </source>
</evidence>
<feature type="domain" description="RDD" evidence="8">
    <location>
        <begin position="36"/>
        <end position="164"/>
    </location>
</feature>
<evidence type="ECO:0000256" key="7">
    <source>
        <dbReference type="SAM" id="Phobius"/>
    </source>
</evidence>
<dbReference type="PANTHER" id="PTHR36115">
    <property type="entry name" value="PROLINE-RICH ANTIGEN HOMOLOG-RELATED"/>
    <property type="match status" value="1"/>
</dbReference>